<keyword evidence="2" id="KW-1003">Cell membrane</keyword>
<evidence type="ECO:0000313" key="8">
    <source>
        <dbReference type="EMBL" id="MBF0934322.1"/>
    </source>
</evidence>
<dbReference type="PANTHER" id="PTHR33885">
    <property type="entry name" value="PHAGE SHOCK PROTEIN C"/>
    <property type="match status" value="1"/>
</dbReference>
<protein>
    <submittedName>
        <fullName evidence="8">PspC domain-containing protein</fullName>
    </submittedName>
</protein>
<keyword evidence="3" id="KW-0812">Transmembrane</keyword>
<dbReference type="RefSeq" id="WP_268442508.1">
    <property type="nucleotide sequence ID" value="NZ_CAJPUI010000003.1"/>
</dbReference>
<evidence type="ECO:0000256" key="5">
    <source>
        <dbReference type="ARBA" id="ARBA00023136"/>
    </source>
</evidence>
<name>A0A929MNF0_ABIDE</name>
<dbReference type="GO" id="GO:0005886">
    <property type="term" value="C:plasma membrane"/>
    <property type="evidence" value="ECO:0007669"/>
    <property type="project" value="UniProtKB-SubCell"/>
</dbReference>
<proteinExistence type="predicted"/>
<keyword evidence="5" id="KW-0472">Membrane</keyword>
<dbReference type="InterPro" id="IPR052027">
    <property type="entry name" value="PspC"/>
</dbReference>
<evidence type="ECO:0000313" key="9">
    <source>
        <dbReference type="Proteomes" id="UP000757900"/>
    </source>
</evidence>
<keyword evidence="4" id="KW-1133">Transmembrane helix</keyword>
<evidence type="ECO:0000259" key="7">
    <source>
        <dbReference type="Pfam" id="PF04024"/>
    </source>
</evidence>
<organism evidence="8 9">
    <name type="scientific">Abiotrophia defectiva</name>
    <name type="common">Streptococcus defectivus</name>
    <dbReference type="NCBI Taxonomy" id="46125"/>
    <lineage>
        <taxon>Bacteria</taxon>
        <taxon>Bacillati</taxon>
        <taxon>Bacillota</taxon>
        <taxon>Bacilli</taxon>
        <taxon>Lactobacillales</taxon>
        <taxon>Aerococcaceae</taxon>
        <taxon>Abiotrophia</taxon>
    </lineage>
</organism>
<evidence type="ECO:0000256" key="3">
    <source>
        <dbReference type="ARBA" id="ARBA00022692"/>
    </source>
</evidence>
<dbReference type="PANTHER" id="PTHR33885:SF3">
    <property type="entry name" value="PHAGE SHOCK PROTEIN C"/>
    <property type="match status" value="1"/>
</dbReference>
<dbReference type="AlphaFoldDB" id="A0A929MNF0"/>
<comment type="subcellular location">
    <subcellularLocation>
        <location evidence="1">Cell membrane</location>
        <topology evidence="1">Single-pass membrane protein</topology>
    </subcellularLocation>
</comment>
<evidence type="ECO:0000256" key="4">
    <source>
        <dbReference type="ARBA" id="ARBA00022989"/>
    </source>
</evidence>
<evidence type="ECO:0000256" key="2">
    <source>
        <dbReference type="ARBA" id="ARBA00022475"/>
    </source>
</evidence>
<evidence type="ECO:0000256" key="6">
    <source>
        <dbReference type="SAM" id="MobiDB-lite"/>
    </source>
</evidence>
<gene>
    <name evidence="8" type="ORF">HXK00_01605</name>
</gene>
<dbReference type="Proteomes" id="UP000757900">
    <property type="component" value="Unassembled WGS sequence"/>
</dbReference>
<sequence length="126" mass="14728">MKRLYKSTRDRKVMGVCGGLGEYLGIDPTFLRLVWFVLIWPGWGTPFLIYLVLGIILPSDYTVANGPTSRSSRREQERDRYRQQANRAREELNDFLRRYQKGAAGRDAKAEPKRRDVTPKDDWSDF</sequence>
<dbReference type="Pfam" id="PF04024">
    <property type="entry name" value="PspC"/>
    <property type="match status" value="1"/>
</dbReference>
<feature type="region of interest" description="Disordered" evidence="6">
    <location>
        <begin position="101"/>
        <end position="126"/>
    </location>
</feature>
<feature type="region of interest" description="Disordered" evidence="6">
    <location>
        <begin position="61"/>
        <end position="85"/>
    </location>
</feature>
<dbReference type="InterPro" id="IPR007168">
    <property type="entry name" value="Phageshock_PspC_N"/>
</dbReference>
<evidence type="ECO:0000256" key="1">
    <source>
        <dbReference type="ARBA" id="ARBA00004162"/>
    </source>
</evidence>
<feature type="domain" description="Phage shock protein PspC N-terminal" evidence="7">
    <location>
        <begin position="2"/>
        <end position="59"/>
    </location>
</feature>
<feature type="compositionally biased region" description="Basic and acidic residues" evidence="6">
    <location>
        <begin position="72"/>
        <end position="85"/>
    </location>
</feature>
<accession>A0A929MNF0</accession>
<reference evidence="8" key="1">
    <citation type="submission" date="2020-04" db="EMBL/GenBank/DDBJ databases">
        <title>Deep metagenomics examines the oral microbiome during advanced dental caries in children, revealing novel taxa and co-occurrences with host molecules.</title>
        <authorList>
            <person name="Baker J.L."/>
            <person name="Morton J.T."/>
            <person name="Dinis M."/>
            <person name="Alvarez R."/>
            <person name="Tran N.C."/>
            <person name="Knight R."/>
            <person name="Edlund A."/>
        </authorList>
    </citation>
    <scope>NUCLEOTIDE SEQUENCE</scope>
    <source>
        <strain evidence="8">JCVI_23_bin.16</strain>
    </source>
</reference>
<feature type="compositionally biased region" description="Basic and acidic residues" evidence="6">
    <location>
        <begin position="104"/>
        <end position="126"/>
    </location>
</feature>
<comment type="caution">
    <text evidence="8">The sequence shown here is derived from an EMBL/GenBank/DDBJ whole genome shotgun (WGS) entry which is preliminary data.</text>
</comment>
<dbReference type="EMBL" id="JABZFV010000013">
    <property type="protein sequence ID" value="MBF0934322.1"/>
    <property type="molecule type" value="Genomic_DNA"/>
</dbReference>